<keyword evidence="2" id="KW-1185">Reference proteome</keyword>
<evidence type="ECO:0000313" key="2">
    <source>
        <dbReference type="Proteomes" id="UP001362999"/>
    </source>
</evidence>
<organism evidence="1 2">
    <name type="scientific">Favolaschia claudopus</name>
    <dbReference type="NCBI Taxonomy" id="2862362"/>
    <lineage>
        <taxon>Eukaryota</taxon>
        <taxon>Fungi</taxon>
        <taxon>Dikarya</taxon>
        <taxon>Basidiomycota</taxon>
        <taxon>Agaricomycotina</taxon>
        <taxon>Agaricomycetes</taxon>
        <taxon>Agaricomycetidae</taxon>
        <taxon>Agaricales</taxon>
        <taxon>Marasmiineae</taxon>
        <taxon>Mycenaceae</taxon>
        <taxon>Favolaschia</taxon>
    </lineage>
</organism>
<dbReference type="SUPFAM" id="SSF52047">
    <property type="entry name" value="RNI-like"/>
    <property type="match status" value="1"/>
</dbReference>
<evidence type="ECO:0000313" key="1">
    <source>
        <dbReference type="EMBL" id="KAK6996154.1"/>
    </source>
</evidence>
<dbReference type="Proteomes" id="UP001362999">
    <property type="component" value="Unassembled WGS sequence"/>
</dbReference>
<evidence type="ECO:0008006" key="3">
    <source>
        <dbReference type="Google" id="ProtNLM"/>
    </source>
</evidence>
<dbReference type="Gene3D" id="3.80.10.10">
    <property type="entry name" value="Ribonuclease Inhibitor"/>
    <property type="match status" value="1"/>
</dbReference>
<accession>A0AAV9ZZN7</accession>
<reference evidence="1 2" key="1">
    <citation type="journal article" date="2024" name="J Genomics">
        <title>Draft genome sequencing and assembly of Favolaschia claudopus CIRM-BRFM 2984 isolated from oak limbs.</title>
        <authorList>
            <person name="Navarro D."/>
            <person name="Drula E."/>
            <person name="Chaduli D."/>
            <person name="Cazenave R."/>
            <person name="Ahrendt S."/>
            <person name="Wang J."/>
            <person name="Lipzen A."/>
            <person name="Daum C."/>
            <person name="Barry K."/>
            <person name="Grigoriev I.V."/>
            <person name="Favel A."/>
            <person name="Rosso M.N."/>
            <person name="Martin F."/>
        </authorList>
    </citation>
    <scope>NUCLEOTIDE SEQUENCE [LARGE SCALE GENOMIC DNA]</scope>
    <source>
        <strain evidence="1 2">CIRM-BRFM 2984</strain>
    </source>
</reference>
<dbReference type="AlphaFoldDB" id="A0AAV9ZZN7"/>
<name>A0AAV9ZZN7_9AGAR</name>
<protein>
    <recommendedName>
        <fullName evidence="3">F-box domain-containing protein</fullName>
    </recommendedName>
</protein>
<gene>
    <name evidence="1" type="ORF">R3P38DRAFT_3629274</name>
</gene>
<comment type="caution">
    <text evidence="1">The sequence shown here is derived from an EMBL/GenBank/DDBJ whole genome shotgun (WGS) entry which is preliminary data.</text>
</comment>
<dbReference type="InterPro" id="IPR032675">
    <property type="entry name" value="LRR_dom_sf"/>
</dbReference>
<proteinExistence type="predicted"/>
<sequence>MSPLEIQELLNICIGLLSGGCTADLLACALVARPWVNAAQARLFRIPIPLRPVTDFSYFSDSQASKFIYSLRSNPSLIRYAQELELDVGDSVKHTVHVQTFEDLCTVQFTHLKRFSLEIYGSFDWHSTAVKGIVALPSLEYLSISTRDQTFGSLAHIWECCSPTIRHLQIDCAEGGELPPSTNQTVCLVSLRLGVRFWGDGCPCEPRSRLLHPFNLSSLKAIGIHEGVSVPWNSSDIGSIEVLDVDGISDLDFSDPLDIVPLPNLRILRIHLTDNTIGVSNLDCLGPIMEFYSYLHTIMIVVTRRFEEDEEDESGIPALVSALLCLASGLVTRPLIELEYDYEEYTEDEARALVPNLTERDLLHFVGSSFERNRPEMEQSWWRSVISQF</sequence>
<dbReference type="EMBL" id="JAWWNJ010000099">
    <property type="protein sequence ID" value="KAK6996154.1"/>
    <property type="molecule type" value="Genomic_DNA"/>
</dbReference>